<sequence length="128" mass="14116">MVLTPAAQSMWHVCPASLPTEGRSCLRVTGPLCFVVRSTAGRSLGNLSSPVPISNTVPARWQLTALLPSYPSSPMIKRRGTRLQREKITDRRPLCACEHPESRALVPTVSFDEQHPLQKSAQVRFLPS</sequence>
<name>A0AAV7TJY9_PLEWA</name>
<dbReference type="AlphaFoldDB" id="A0AAV7TJY9"/>
<accession>A0AAV7TJY9</accession>
<comment type="caution">
    <text evidence="1">The sequence shown here is derived from an EMBL/GenBank/DDBJ whole genome shotgun (WGS) entry which is preliminary data.</text>
</comment>
<dbReference type="EMBL" id="JANPWB010000006">
    <property type="protein sequence ID" value="KAJ1176565.1"/>
    <property type="molecule type" value="Genomic_DNA"/>
</dbReference>
<organism evidence="1 2">
    <name type="scientific">Pleurodeles waltl</name>
    <name type="common">Iberian ribbed newt</name>
    <dbReference type="NCBI Taxonomy" id="8319"/>
    <lineage>
        <taxon>Eukaryota</taxon>
        <taxon>Metazoa</taxon>
        <taxon>Chordata</taxon>
        <taxon>Craniata</taxon>
        <taxon>Vertebrata</taxon>
        <taxon>Euteleostomi</taxon>
        <taxon>Amphibia</taxon>
        <taxon>Batrachia</taxon>
        <taxon>Caudata</taxon>
        <taxon>Salamandroidea</taxon>
        <taxon>Salamandridae</taxon>
        <taxon>Pleurodelinae</taxon>
        <taxon>Pleurodeles</taxon>
    </lineage>
</organism>
<proteinExistence type="predicted"/>
<evidence type="ECO:0000313" key="1">
    <source>
        <dbReference type="EMBL" id="KAJ1176565.1"/>
    </source>
</evidence>
<protein>
    <submittedName>
        <fullName evidence="1">Uncharacterized protein</fullName>
    </submittedName>
</protein>
<gene>
    <name evidence="1" type="ORF">NDU88_001839</name>
</gene>
<evidence type="ECO:0000313" key="2">
    <source>
        <dbReference type="Proteomes" id="UP001066276"/>
    </source>
</evidence>
<keyword evidence="2" id="KW-1185">Reference proteome</keyword>
<dbReference type="Proteomes" id="UP001066276">
    <property type="component" value="Chromosome 3_2"/>
</dbReference>
<reference evidence="1" key="1">
    <citation type="journal article" date="2022" name="bioRxiv">
        <title>Sequencing and chromosome-scale assembly of the giantPleurodeles waltlgenome.</title>
        <authorList>
            <person name="Brown T."/>
            <person name="Elewa A."/>
            <person name="Iarovenko S."/>
            <person name="Subramanian E."/>
            <person name="Araus A.J."/>
            <person name="Petzold A."/>
            <person name="Susuki M."/>
            <person name="Suzuki K.-i.T."/>
            <person name="Hayashi T."/>
            <person name="Toyoda A."/>
            <person name="Oliveira C."/>
            <person name="Osipova E."/>
            <person name="Leigh N.D."/>
            <person name="Simon A."/>
            <person name="Yun M.H."/>
        </authorList>
    </citation>
    <scope>NUCLEOTIDE SEQUENCE</scope>
    <source>
        <strain evidence="1">20211129_DDA</strain>
        <tissue evidence="1">Liver</tissue>
    </source>
</reference>